<keyword evidence="5" id="KW-1185">Reference proteome</keyword>
<name>A0A1E1L502_9HELO</name>
<dbReference type="AlphaFoldDB" id="A0A1E1L502"/>
<accession>A0A1E1L502</accession>
<feature type="chain" id="PRO_5009446734" evidence="3">
    <location>
        <begin position="21"/>
        <end position="263"/>
    </location>
</feature>
<dbReference type="Proteomes" id="UP000178129">
    <property type="component" value="Unassembled WGS sequence"/>
</dbReference>
<proteinExistence type="predicted"/>
<sequence>MLKITLFALTTLLLAAVARAADDVIFLYPPDGLTFNYLDTVNVSYISPYKRPILETVCLKYTGGSPLAKDIQFGQPYNASALVLVRWPDFVSCHFIIRPTKARGNGSRDTKSNWFRLDPEARPTPVMFGLNQNETTVANTTDTSSSDKSSSATQNSGLSSGAKIGIGLGVALGVMLILSATAATIFVRRKRKMKAQARAQLLDANYGSAKSAYGAEQESYLVPMNLMPVEIQATGKAQMPHELRSEADIGELSAEERVLYVPK</sequence>
<keyword evidence="2" id="KW-0472">Membrane</keyword>
<gene>
    <name evidence="4" type="ORF">RCO7_08432</name>
</gene>
<feature type="region of interest" description="Disordered" evidence="1">
    <location>
        <begin position="102"/>
        <end position="157"/>
    </location>
</feature>
<evidence type="ECO:0000256" key="3">
    <source>
        <dbReference type="SAM" id="SignalP"/>
    </source>
</evidence>
<feature type="compositionally biased region" description="Basic and acidic residues" evidence="1">
    <location>
        <begin position="106"/>
        <end position="121"/>
    </location>
</feature>
<reference evidence="5" key="1">
    <citation type="submission" date="2016-03" db="EMBL/GenBank/DDBJ databases">
        <authorList>
            <person name="Ploux O."/>
        </authorList>
    </citation>
    <scope>NUCLEOTIDE SEQUENCE [LARGE SCALE GENOMIC DNA]</scope>
    <source>
        <strain evidence="5">UK7</strain>
    </source>
</reference>
<dbReference type="STRING" id="914237.A0A1E1L502"/>
<feature type="signal peptide" evidence="3">
    <location>
        <begin position="1"/>
        <end position="20"/>
    </location>
</feature>
<evidence type="ECO:0000313" key="5">
    <source>
        <dbReference type="Proteomes" id="UP000178129"/>
    </source>
</evidence>
<evidence type="ECO:0000256" key="2">
    <source>
        <dbReference type="SAM" id="Phobius"/>
    </source>
</evidence>
<comment type="caution">
    <text evidence="4">The sequence shown here is derived from an EMBL/GenBank/DDBJ whole genome shotgun (WGS) entry which is preliminary data.</text>
</comment>
<dbReference type="InParanoid" id="A0A1E1L502"/>
<feature type="compositionally biased region" description="Low complexity" evidence="1">
    <location>
        <begin position="138"/>
        <end position="156"/>
    </location>
</feature>
<organism evidence="4 5">
    <name type="scientific">Rhynchosporium graminicola</name>
    <dbReference type="NCBI Taxonomy" id="2792576"/>
    <lineage>
        <taxon>Eukaryota</taxon>
        <taxon>Fungi</taxon>
        <taxon>Dikarya</taxon>
        <taxon>Ascomycota</taxon>
        <taxon>Pezizomycotina</taxon>
        <taxon>Leotiomycetes</taxon>
        <taxon>Helotiales</taxon>
        <taxon>Ploettnerulaceae</taxon>
        <taxon>Rhynchosporium</taxon>
    </lineage>
</organism>
<protein>
    <submittedName>
        <fullName evidence="4">Uncharacterized protein</fullName>
    </submittedName>
</protein>
<keyword evidence="2" id="KW-1133">Transmembrane helix</keyword>
<evidence type="ECO:0000313" key="4">
    <source>
        <dbReference type="EMBL" id="CZT05564.1"/>
    </source>
</evidence>
<feature type="transmembrane region" description="Helical" evidence="2">
    <location>
        <begin position="164"/>
        <end position="187"/>
    </location>
</feature>
<evidence type="ECO:0000256" key="1">
    <source>
        <dbReference type="SAM" id="MobiDB-lite"/>
    </source>
</evidence>
<dbReference type="EMBL" id="FJUW01000035">
    <property type="protein sequence ID" value="CZT05564.1"/>
    <property type="molecule type" value="Genomic_DNA"/>
</dbReference>
<keyword evidence="3" id="KW-0732">Signal</keyword>
<keyword evidence="2" id="KW-0812">Transmembrane</keyword>